<feature type="signal peptide" evidence="1">
    <location>
        <begin position="1"/>
        <end position="22"/>
    </location>
</feature>
<evidence type="ECO:0008006" key="4">
    <source>
        <dbReference type="Google" id="ProtNLM"/>
    </source>
</evidence>
<dbReference type="InterPro" id="IPR011050">
    <property type="entry name" value="Pectin_lyase_fold/virulence"/>
</dbReference>
<evidence type="ECO:0000313" key="2">
    <source>
        <dbReference type="EMBL" id="MEZ0476322.1"/>
    </source>
</evidence>
<reference evidence="2 3" key="1">
    <citation type="submission" date="2024-07" db="EMBL/GenBank/DDBJ databases">
        <title>Luteimonas salilacus sp. nov., isolated from the shore soil of Salt Lake in Tibet of China.</title>
        <authorList>
            <person name="Zhang X."/>
            <person name="Li A."/>
        </authorList>
    </citation>
    <scope>NUCLEOTIDE SEQUENCE [LARGE SCALE GENOMIC DNA]</scope>
    <source>
        <strain evidence="2 3">B3-2-R+30</strain>
    </source>
</reference>
<name>A0ABV4HU79_9GAMM</name>
<dbReference type="InterPro" id="IPR006626">
    <property type="entry name" value="PbH1"/>
</dbReference>
<dbReference type="RefSeq" id="WP_370565606.1">
    <property type="nucleotide sequence ID" value="NZ_JBFWIB010000020.1"/>
</dbReference>
<sequence>MTRHLRIALLLAVAVSPLVAQAETNDTCTTFIQSVPASISTQGVYCLKQHLSTAQSAGAAIAVTTNNVTIDCNGYKLGGLAAGPGTQTTGIIASDRQNLTIRNCNIRGFRIGIVATGSGHLIEDNAINNNTATGIDVSGDGSLIRNNAVTDTGGGTGNPTSHGIFGSGNADIRNNFVDGVIGTSGSNTTVYGIRLTGGTGATVGQNVVRNLVPEGTGLARGIYTSNGTKIFVDDNRVSLPAAVTGSTGYRCNGNNGALRNSTSWGFETANTGCLDDGGNASH</sequence>
<keyword evidence="1" id="KW-0732">Signal</keyword>
<gene>
    <name evidence="2" type="ORF">AB6713_17125</name>
</gene>
<proteinExistence type="predicted"/>
<dbReference type="SUPFAM" id="SSF51126">
    <property type="entry name" value="Pectin lyase-like"/>
    <property type="match status" value="1"/>
</dbReference>
<dbReference type="InterPro" id="IPR012334">
    <property type="entry name" value="Pectin_lyas_fold"/>
</dbReference>
<protein>
    <recommendedName>
        <fullName evidence="4">Right-handed parallel beta-helix repeat-containing protein</fullName>
    </recommendedName>
</protein>
<dbReference type="Proteomes" id="UP001566331">
    <property type="component" value="Unassembled WGS sequence"/>
</dbReference>
<comment type="caution">
    <text evidence="2">The sequence shown here is derived from an EMBL/GenBank/DDBJ whole genome shotgun (WGS) entry which is preliminary data.</text>
</comment>
<evidence type="ECO:0000256" key="1">
    <source>
        <dbReference type="SAM" id="SignalP"/>
    </source>
</evidence>
<organism evidence="2 3">
    <name type="scientific">Luteimonas salinilitoris</name>
    <dbReference type="NCBI Taxonomy" id="3237697"/>
    <lineage>
        <taxon>Bacteria</taxon>
        <taxon>Pseudomonadati</taxon>
        <taxon>Pseudomonadota</taxon>
        <taxon>Gammaproteobacteria</taxon>
        <taxon>Lysobacterales</taxon>
        <taxon>Lysobacteraceae</taxon>
        <taxon>Luteimonas</taxon>
    </lineage>
</organism>
<accession>A0ABV4HU79</accession>
<evidence type="ECO:0000313" key="3">
    <source>
        <dbReference type="Proteomes" id="UP001566331"/>
    </source>
</evidence>
<dbReference type="SMART" id="SM00710">
    <property type="entry name" value="PbH1"/>
    <property type="match status" value="3"/>
</dbReference>
<keyword evidence="3" id="KW-1185">Reference proteome</keyword>
<dbReference type="EMBL" id="JBFWIC010000032">
    <property type="protein sequence ID" value="MEZ0476322.1"/>
    <property type="molecule type" value="Genomic_DNA"/>
</dbReference>
<feature type="chain" id="PRO_5047144341" description="Right-handed parallel beta-helix repeat-containing protein" evidence="1">
    <location>
        <begin position="23"/>
        <end position="282"/>
    </location>
</feature>
<dbReference type="Gene3D" id="2.160.20.10">
    <property type="entry name" value="Single-stranded right-handed beta-helix, Pectin lyase-like"/>
    <property type="match status" value="1"/>
</dbReference>